<evidence type="ECO:0000313" key="2">
    <source>
        <dbReference type="EMBL" id="SVD76377.1"/>
    </source>
</evidence>
<evidence type="ECO:0000256" key="1">
    <source>
        <dbReference type="SAM" id="Phobius"/>
    </source>
</evidence>
<sequence length="238" mass="26127">MSEENVATSENPEEVETVIVPSTATIPTSGVSSTNTNRDVKSNVQMITLLLIMLCLVSLFGGNVLGTWYTTMTETSSKSSGVVANGQANYGLGAVSVSGKINGEDVLDNETLEIDYDDWDCYCDETESVMNNVKRLVYINTLAGMGIVYFIRYQKFDEKRIINLLFVIMAVSLFAGVYFALSLPDAIDKDGEPSSIYQNQQEDASFVSLNSEISSDGGEIVMKGQWYPNVGFLYLIFN</sequence>
<reference evidence="2" key="1">
    <citation type="submission" date="2018-05" db="EMBL/GenBank/DDBJ databases">
        <authorList>
            <person name="Lanie J.A."/>
            <person name="Ng W.-L."/>
            <person name="Kazmierczak K.M."/>
            <person name="Andrzejewski T.M."/>
            <person name="Davidsen T.M."/>
            <person name="Wayne K.J."/>
            <person name="Tettelin H."/>
            <person name="Glass J.I."/>
            <person name="Rusch D."/>
            <person name="Podicherti R."/>
            <person name="Tsui H.-C.T."/>
            <person name="Winkler M.E."/>
        </authorList>
    </citation>
    <scope>NUCLEOTIDE SEQUENCE</scope>
</reference>
<feature type="transmembrane region" description="Helical" evidence="1">
    <location>
        <begin position="136"/>
        <end position="154"/>
    </location>
</feature>
<organism evidence="2">
    <name type="scientific">marine metagenome</name>
    <dbReference type="NCBI Taxonomy" id="408172"/>
    <lineage>
        <taxon>unclassified sequences</taxon>
        <taxon>metagenomes</taxon>
        <taxon>ecological metagenomes</taxon>
    </lineage>
</organism>
<dbReference type="AlphaFoldDB" id="A0A382XZ38"/>
<keyword evidence="1" id="KW-1133">Transmembrane helix</keyword>
<keyword evidence="1" id="KW-0472">Membrane</keyword>
<feature type="transmembrane region" description="Helical" evidence="1">
    <location>
        <begin position="47"/>
        <end position="69"/>
    </location>
</feature>
<dbReference type="EMBL" id="UINC01171685">
    <property type="protein sequence ID" value="SVD76377.1"/>
    <property type="molecule type" value="Genomic_DNA"/>
</dbReference>
<feature type="non-terminal residue" evidence="2">
    <location>
        <position position="238"/>
    </location>
</feature>
<name>A0A382XZ38_9ZZZZ</name>
<accession>A0A382XZ38</accession>
<gene>
    <name evidence="2" type="ORF">METZ01_LOCUS429231</name>
</gene>
<protein>
    <submittedName>
        <fullName evidence="2">Uncharacterized protein</fullName>
    </submittedName>
</protein>
<keyword evidence="1" id="KW-0812">Transmembrane</keyword>
<feature type="transmembrane region" description="Helical" evidence="1">
    <location>
        <begin position="161"/>
        <end position="181"/>
    </location>
</feature>
<proteinExistence type="predicted"/>